<evidence type="ECO:0000256" key="2">
    <source>
        <dbReference type="SAM" id="Phobius"/>
    </source>
</evidence>
<keyword evidence="4" id="KW-1185">Reference proteome</keyword>
<dbReference type="InterPro" id="IPR025325">
    <property type="entry name" value="DUF4231"/>
</dbReference>
<dbReference type="Pfam" id="PF14015">
    <property type="entry name" value="DUF4231"/>
    <property type="match status" value="1"/>
</dbReference>
<keyword evidence="2" id="KW-0472">Membrane</keyword>
<feature type="transmembrane region" description="Helical" evidence="2">
    <location>
        <begin position="85"/>
        <end position="105"/>
    </location>
</feature>
<evidence type="ECO:0000313" key="3">
    <source>
        <dbReference type="EMBL" id="GIG96039.1"/>
    </source>
</evidence>
<reference evidence="3 4" key="1">
    <citation type="submission" date="2021-01" db="EMBL/GenBank/DDBJ databases">
        <title>Whole genome shotgun sequence of Plantactinospora mayteni NBRC 109088.</title>
        <authorList>
            <person name="Komaki H."/>
            <person name="Tamura T."/>
        </authorList>
    </citation>
    <scope>NUCLEOTIDE SEQUENCE [LARGE SCALE GENOMIC DNA]</scope>
    <source>
        <strain evidence="3 4">NBRC 109088</strain>
    </source>
</reference>
<dbReference type="EMBL" id="BONX01000015">
    <property type="protein sequence ID" value="GIG96039.1"/>
    <property type="molecule type" value="Genomic_DNA"/>
</dbReference>
<protein>
    <recommendedName>
        <fullName evidence="5">DUF4231 domain-containing protein</fullName>
    </recommendedName>
</protein>
<accession>A0ABQ4EN25</accession>
<proteinExistence type="predicted"/>
<dbReference type="NCBIfam" id="NF033634">
    <property type="entry name" value="SLATT_1"/>
    <property type="match status" value="1"/>
</dbReference>
<comment type="caution">
    <text evidence="3">The sequence shown here is derived from an EMBL/GenBank/DDBJ whole genome shotgun (WGS) entry which is preliminary data.</text>
</comment>
<dbReference type="RefSeq" id="WP_239312285.1">
    <property type="nucleotide sequence ID" value="NZ_BAAAZQ010000004.1"/>
</dbReference>
<feature type="region of interest" description="Disordered" evidence="1">
    <location>
        <begin position="272"/>
        <end position="296"/>
    </location>
</feature>
<evidence type="ECO:0000256" key="1">
    <source>
        <dbReference type="SAM" id="MobiDB-lite"/>
    </source>
</evidence>
<dbReference type="Proteomes" id="UP000621500">
    <property type="component" value="Unassembled WGS sequence"/>
</dbReference>
<evidence type="ECO:0008006" key="5">
    <source>
        <dbReference type="Google" id="ProtNLM"/>
    </source>
</evidence>
<name>A0ABQ4EN25_9ACTN</name>
<organism evidence="3 4">
    <name type="scientific">Plantactinospora mayteni</name>
    <dbReference type="NCBI Taxonomy" id="566021"/>
    <lineage>
        <taxon>Bacteria</taxon>
        <taxon>Bacillati</taxon>
        <taxon>Actinomycetota</taxon>
        <taxon>Actinomycetes</taxon>
        <taxon>Micromonosporales</taxon>
        <taxon>Micromonosporaceae</taxon>
        <taxon>Plantactinospora</taxon>
    </lineage>
</organism>
<feature type="compositionally biased region" description="Basic and acidic residues" evidence="1">
    <location>
        <begin position="284"/>
        <end position="296"/>
    </location>
</feature>
<feature type="transmembrane region" description="Helical" evidence="2">
    <location>
        <begin position="177"/>
        <end position="195"/>
    </location>
</feature>
<feature type="transmembrane region" description="Helical" evidence="2">
    <location>
        <begin position="58"/>
        <end position="79"/>
    </location>
</feature>
<keyword evidence="2" id="KW-0812">Transmembrane</keyword>
<sequence length="296" mass="33476">MGTVPMEHGTAATPYRATIQDIVNQPEKDWSPVFLKSQIASAEERLHLQGIWLKIGRAWAILGNIALWTITVLADILQWHRAAPIVPILYGAAIVSTLASPVVMYQQYKRLRSNRLGIKKTILILREKQTQQDGYTEEAGKGTLVRQRRYRDDMPDIIAQMREQAGRLRSTHNRYQTVIIVGSILASAITTASVSFDVTRWIAVAVTAAVGLSAGFTGYYKFHENSYNLQQTADSIEREYEAVELRVGRYAKLDHADAYSLFAETVERLRDEQNKRQQQLDQPVETKREDTPTTTA</sequence>
<keyword evidence="2" id="KW-1133">Transmembrane helix</keyword>
<feature type="transmembrane region" description="Helical" evidence="2">
    <location>
        <begin position="201"/>
        <end position="220"/>
    </location>
</feature>
<gene>
    <name evidence="3" type="ORF">Pma05_26120</name>
</gene>
<evidence type="ECO:0000313" key="4">
    <source>
        <dbReference type="Proteomes" id="UP000621500"/>
    </source>
</evidence>